<dbReference type="PROSITE" id="PS00211">
    <property type="entry name" value="ABC_TRANSPORTER_1"/>
    <property type="match status" value="1"/>
</dbReference>
<dbReference type="InterPro" id="IPR003439">
    <property type="entry name" value="ABC_transporter-like_ATP-bd"/>
</dbReference>
<evidence type="ECO:0000259" key="5">
    <source>
        <dbReference type="PROSITE" id="PS50893"/>
    </source>
</evidence>
<keyword evidence="4 6" id="KW-0067">ATP-binding</keyword>
<dbReference type="PANTHER" id="PTHR43335:SF4">
    <property type="entry name" value="ABC TRANSPORTER, ATP-BINDING PROTEIN"/>
    <property type="match status" value="1"/>
</dbReference>
<evidence type="ECO:0000313" key="7">
    <source>
        <dbReference type="Proteomes" id="UP000262583"/>
    </source>
</evidence>
<dbReference type="Pfam" id="PF00005">
    <property type="entry name" value="ABC_tran"/>
    <property type="match status" value="1"/>
</dbReference>
<gene>
    <name evidence="6" type="ORF">BRCON_2543</name>
</gene>
<evidence type="ECO:0000313" key="6">
    <source>
        <dbReference type="EMBL" id="AXA37285.1"/>
    </source>
</evidence>
<reference evidence="6 7" key="1">
    <citation type="submission" date="2018-05" db="EMBL/GenBank/DDBJ databases">
        <title>A metagenomic window into the 2 km-deep terrestrial subsurface aquifer revealed taxonomically and functionally diverse microbial community comprising novel uncultured bacterial lineages.</title>
        <authorList>
            <person name="Kadnikov V.V."/>
            <person name="Mardanov A.V."/>
            <person name="Beletsky A.V."/>
            <person name="Banks D."/>
            <person name="Pimenov N.V."/>
            <person name="Frank Y.A."/>
            <person name="Karnachuk O.V."/>
            <person name="Ravin N.V."/>
        </authorList>
    </citation>
    <scope>NUCLEOTIDE SEQUENCE [LARGE SCALE GENOMIC DNA]</scope>
    <source>
        <strain evidence="6">BY</strain>
    </source>
</reference>
<evidence type="ECO:0000256" key="1">
    <source>
        <dbReference type="ARBA" id="ARBA00005417"/>
    </source>
</evidence>
<name>A0A2Z4YA66_SUMC1</name>
<feature type="domain" description="ABC transporter" evidence="5">
    <location>
        <begin position="4"/>
        <end position="250"/>
    </location>
</feature>
<evidence type="ECO:0000256" key="3">
    <source>
        <dbReference type="ARBA" id="ARBA00022741"/>
    </source>
</evidence>
<accession>A0A2Z4YA66</accession>
<dbReference type="GO" id="GO:0016887">
    <property type="term" value="F:ATP hydrolysis activity"/>
    <property type="evidence" value="ECO:0007669"/>
    <property type="project" value="InterPro"/>
</dbReference>
<dbReference type="CDD" id="cd03230">
    <property type="entry name" value="ABC_DR_subfamily_A"/>
    <property type="match status" value="1"/>
</dbReference>
<evidence type="ECO:0000256" key="4">
    <source>
        <dbReference type="ARBA" id="ARBA00022840"/>
    </source>
</evidence>
<dbReference type="Proteomes" id="UP000262583">
    <property type="component" value="Chromosome"/>
</dbReference>
<dbReference type="AlphaFoldDB" id="A0A2Z4YA66"/>
<dbReference type="InterPro" id="IPR003593">
    <property type="entry name" value="AAA+_ATPase"/>
</dbReference>
<protein>
    <submittedName>
        <fullName evidence="6">ABC transporter ATP-binding protein</fullName>
    </submittedName>
</protein>
<comment type="similarity">
    <text evidence="1">Belongs to the ABC transporter superfamily.</text>
</comment>
<dbReference type="GO" id="GO:0005524">
    <property type="term" value="F:ATP binding"/>
    <property type="evidence" value="ECO:0007669"/>
    <property type="project" value="UniProtKB-KW"/>
</dbReference>
<keyword evidence="2" id="KW-0813">Transport</keyword>
<dbReference type="SUPFAM" id="SSF52540">
    <property type="entry name" value="P-loop containing nucleoside triphosphate hydrolases"/>
    <property type="match status" value="1"/>
</dbReference>
<dbReference type="InterPro" id="IPR017871">
    <property type="entry name" value="ABC_transporter-like_CS"/>
</dbReference>
<dbReference type="SMART" id="SM00382">
    <property type="entry name" value="AAA"/>
    <property type="match status" value="1"/>
</dbReference>
<dbReference type="Gene3D" id="3.40.50.300">
    <property type="entry name" value="P-loop containing nucleotide triphosphate hydrolases"/>
    <property type="match status" value="1"/>
</dbReference>
<dbReference type="EMBL" id="CP030759">
    <property type="protein sequence ID" value="AXA37285.1"/>
    <property type="molecule type" value="Genomic_DNA"/>
</dbReference>
<organism evidence="6 7">
    <name type="scientific">Sumerlaea chitinivorans</name>
    <dbReference type="NCBI Taxonomy" id="2250252"/>
    <lineage>
        <taxon>Bacteria</taxon>
        <taxon>Candidatus Sumerlaeota</taxon>
        <taxon>Candidatus Sumerlaeia</taxon>
        <taxon>Candidatus Sumerlaeales</taxon>
        <taxon>Candidatus Sumerlaeaceae</taxon>
        <taxon>Candidatus Sumerlaea</taxon>
    </lineage>
</organism>
<dbReference type="PANTHER" id="PTHR43335">
    <property type="entry name" value="ABC TRANSPORTER, ATP-BINDING PROTEIN"/>
    <property type="match status" value="1"/>
</dbReference>
<dbReference type="PROSITE" id="PS50893">
    <property type="entry name" value="ABC_TRANSPORTER_2"/>
    <property type="match status" value="1"/>
</dbReference>
<evidence type="ECO:0000256" key="2">
    <source>
        <dbReference type="ARBA" id="ARBA00022448"/>
    </source>
</evidence>
<keyword evidence="3" id="KW-0547">Nucleotide-binding</keyword>
<dbReference type="KEGG" id="schv:BRCON_2543"/>
<dbReference type="InterPro" id="IPR027417">
    <property type="entry name" value="P-loop_NTPase"/>
</dbReference>
<proteinExistence type="inferred from homology"/>
<sequence>MKIIETINLSKVYTHDFIDVEHGRLKFNFFRRTVALEKLNLEVREGEIFGLLGPNGAGKSTTIKILMGLIFPTGGSARIMEKPLGDKTVKAQIGFLPENPFFYDYLKGEEFLDYYGQLYGMPKALRRKRIPELFELVGLPDHAPNLPLKGYSKGMLQRIGLAQALLNDPKLVVLDEPQSGLDPLGRKEIRDIILRLKETGKTVFFSSHILSDAELICDRVAIVNRGRLVAMGELSHLLSPKIKEYEVVVSGLSRESLNQLEQHARKYIDRERDVLMIFDKEDDVKEVLRRVVAENATLVSLTPRKETLEEYFIREVARTNPSPSNPQEVKQ</sequence>